<dbReference type="EMBL" id="VAHF01000002">
    <property type="protein sequence ID" value="TXG69190.1"/>
    <property type="molecule type" value="Genomic_DNA"/>
</dbReference>
<dbReference type="PANTHER" id="PTHR47074:SF79">
    <property type="entry name" value="PUTATIVE-RELATED"/>
    <property type="match status" value="1"/>
</dbReference>
<dbReference type="InterPro" id="IPR044730">
    <property type="entry name" value="RNase_H-like_dom_plant"/>
</dbReference>
<comment type="caution">
    <text evidence="5">The sequence shown here is derived from an EMBL/GenBank/DDBJ whole genome shotgun (WGS) entry which is preliminary data.</text>
</comment>
<dbReference type="InterPro" id="IPR052929">
    <property type="entry name" value="RNase_H-like_EbsB-rel"/>
</dbReference>
<sequence>MDPDEIARLYASLSIKGKEERVRSVQDTLKNSAGKKLDLCLVGKILSHKRVNRDAFRAVMPRIWQTCMDIEVVNDNTFLFYFRNHGDRFRILAGGPWCFDNSLLVLERLSRVGDINDSQFNKVDFWIQIPNAPLLFTGECFGRYMRLRVTIDVSKPLKREMNMEFEFGSWLRAMNPPGQNRGGFSSRGQGDAPGFSSPGLKKNSVTHRDQPRVQDVALGGEDVNPVVVESVVQRNIPVEESVEGLVSVNVGIMDQGKNNGVGVVLVVCESLHGNYGDVHALLKKPGGCEVDSGGMCVMTDLNDHQNGHQNVQPRVLGDSRGEAGVVLKKGKWKRWAREGGIRKKGPVEENFSLKKRVGEVFESDPSFGLGGDRAFRVLHSLLQVNHPDIVFLIEIICVHKAMESVRIKLGFDAKLVVDRKGHSGGLCLLWKAEIDVALLSYSRFHIDTVVTLRNDKVWRLTGFYGHPNLTQRIHGWNLLRRLAGMSPLPWFVGGDFNEIVGLSEKVGGNTRHECFMGNFQEALEDCGLRDLGFLGPRFTWSNRRDSEHAIQERLDRCVGNTGWLDLFSCFSIKHLDFWKSDHRPILLEISDKKEEAGGRHRFYYDRCWAERDDFVRLDFSQLPFIDFVLFCKGKLDIMYFEFLCVVWWRVWYRRNQLVYEKSSQTVHDFDVLDWAASFIQDFKAAKTVDTGSVVKQRVAPKWKPSPSGSYKINTDATLDCRAKVTGIGVVIRDCYGHVMASLCQSFPGLLQPQTVEAVAVLRGFRLALEAGLCPASIESDSLSVVNLINSMDILRAEIGVVLHDILAMGSNSFFSSVSFVPRLTNCVAHSLAKLSLSFEGEHVWLEDCPLAVESLVLGDCPSSL</sequence>
<evidence type="ECO:0000313" key="5">
    <source>
        <dbReference type="EMBL" id="TXG69190.1"/>
    </source>
</evidence>
<reference evidence="6" key="1">
    <citation type="journal article" date="2019" name="Gigascience">
        <title>De novo genome assembly of the endangered Acer yangbiense, a plant species with extremely small populations endemic to Yunnan Province, China.</title>
        <authorList>
            <person name="Yang J."/>
            <person name="Wariss H.M."/>
            <person name="Tao L."/>
            <person name="Zhang R."/>
            <person name="Yun Q."/>
            <person name="Hollingsworth P."/>
            <person name="Dao Z."/>
            <person name="Luo G."/>
            <person name="Guo H."/>
            <person name="Ma Y."/>
            <person name="Sun W."/>
        </authorList>
    </citation>
    <scope>NUCLEOTIDE SEQUENCE [LARGE SCALE GENOMIC DNA]</scope>
    <source>
        <strain evidence="6">cv. Malutang</strain>
    </source>
</reference>
<evidence type="ECO:0000259" key="3">
    <source>
        <dbReference type="Pfam" id="PF13456"/>
    </source>
</evidence>
<dbReference type="Proteomes" id="UP000323000">
    <property type="component" value="Chromosome 2"/>
</dbReference>
<dbReference type="Pfam" id="PF03372">
    <property type="entry name" value="Exo_endo_phos"/>
    <property type="match status" value="1"/>
</dbReference>
<name>A0A5C7IIT4_9ROSI</name>
<dbReference type="CDD" id="cd06222">
    <property type="entry name" value="RNase_H_like"/>
    <property type="match status" value="1"/>
</dbReference>
<dbReference type="Gene3D" id="3.30.420.10">
    <property type="entry name" value="Ribonuclease H-like superfamily/Ribonuclease H"/>
    <property type="match status" value="1"/>
</dbReference>
<dbReference type="GO" id="GO:0003676">
    <property type="term" value="F:nucleic acid binding"/>
    <property type="evidence" value="ECO:0007669"/>
    <property type="project" value="InterPro"/>
</dbReference>
<dbReference type="Gene3D" id="3.60.10.10">
    <property type="entry name" value="Endonuclease/exonuclease/phosphatase"/>
    <property type="match status" value="1"/>
</dbReference>
<gene>
    <name evidence="5" type="ORF">EZV62_004125</name>
</gene>
<dbReference type="InterPro" id="IPR036397">
    <property type="entry name" value="RNaseH_sf"/>
</dbReference>
<dbReference type="PANTHER" id="PTHR47074">
    <property type="entry name" value="BNAC02G40300D PROTEIN"/>
    <property type="match status" value="1"/>
</dbReference>
<dbReference type="SUPFAM" id="SSF53098">
    <property type="entry name" value="Ribonuclease H-like"/>
    <property type="match status" value="1"/>
</dbReference>
<dbReference type="SUPFAM" id="SSF56219">
    <property type="entry name" value="DNase I-like"/>
    <property type="match status" value="1"/>
</dbReference>
<evidence type="ECO:0008006" key="7">
    <source>
        <dbReference type="Google" id="ProtNLM"/>
    </source>
</evidence>
<dbReference type="Pfam" id="PF14111">
    <property type="entry name" value="DUF4283"/>
    <property type="match status" value="1"/>
</dbReference>
<proteinExistence type="predicted"/>
<dbReference type="InterPro" id="IPR036691">
    <property type="entry name" value="Endo/exonu/phosph_ase_sf"/>
</dbReference>
<feature type="domain" description="RNase H type-1" evidence="3">
    <location>
        <begin position="713"/>
        <end position="834"/>
    </location>
</feature>
<evidence type="ECO:0000259" key="4">
    <source>
        <dbReference type="Pfam" id="PF14111"/>
    </source>
</evidence>
<feature type="domain" description="Endonuclease/exonuclease/phosphatase" evidence="2">
    <location>
        <begin position="373"/>
        <end position="582"/>
    </location>
</feature>
<feature type="region of interest" description="Disordered" evidence="1">
    <location>
        <begin position="178"/>
        <end position="208"/>
    </location>
</feature>
<keyword evidence="6" id="KW-1185">Reference proteome</keyword>
<dbReference type="InterPro" id="IPR005135">
    <property type="entry name" value="Endo/exonuclease/phosphatase"/>
</dbReference>
<dbReference type="InterPro" id="IPR025558">
    <property type="entry name" value="DUF4283"/>
</dbReference>
<organism evidence="5 6">
    <name type="scientific">Acer yangbiense</name>
    <dbReference type="NCBI Taxonomy" id="1000413"/>
    <lineage>
        <taxon>Eukaryota</taxon>
        <taxon>Viridiplantae</taxon>
        <taxon>Streptophyta</taxon>
        <taxon>Embryophyta</taxon>
        <taxon>Tracheophyta</taxon>
        <taxon>Spermatophyta</taxon>
        <taxon>Magnoliopsida</taxon>
        <taxon>eudicotyledons</taxon>
        <taxon>Gunneridae</taxon>
        <taxon>Pentapetalae</taxon>
        <taxon>rosids</taxon>
        <taxon>malvids</taxon>
        <taxon>Sapindales</taxon>
        <taxon>Sapindaceae</taxon>
        <taxon>Hippocastanoideae</taxon>
        <taxon>Acereae</taxon>
        <taxon>Acer</taxon>
    </lineage>
</organism>
<accession>A0A5C7IIT4</accession>
<evidence type="ECO:0000313" key="6">
    <source>
        <dbReference type="Proteomes" id="UP000323000"/>
    </source>
</evidence>
<dbReference type="GO" id="GO:0004523">
    <property type="term" value="F:RNA-DNA hybrid ribonuclease activity"/>
    <property type="evidence" value="ECO:0007669"/>
    <property type="project" value="InterPro"/>
</dbReference>
<dbReference type="InterPro" id="IPR002156">
    <property type="entry name" value="RNaseH_domain"/>
</dbReference>
<evidence type="ECO:0000259" key="2">
    <source>
        <dbReference type="Pfam" id="PF03372"/>
    </source>
</evidence>
<dbReference type="InterPro" id="IPR012337">
    <property type="entry name" value="RNaseH-like_sf"/>
</dbReference>
<feature type="domain" description="DUF4283" evidence="4">
    <location>
        <begin position="36"/>
        <end position="110"/>
    </location>
</feature>
<dbReference type="OrthoDB" id="1001695at2759"/>
<protein>
    <recommendedName>
        <fullName evidence="7">RNase H type-1 domain-containing protein</fullName>
    </recommendedName>
</protein>
<dbReference type="AlphaFoldDB" id="A0A5C7IIT4"/>
<evidence type="ECO:0000256" key="1">
    <source>
        <dbReference type="SAM" id="MobiDB-lite"/>
    </source>
</evidence>
<dbReference type="Pfam" id="PF13456">
    <property type="entry name" value="RVT_3"/>
    <property type="match status" value="1"/>
</dbReference>